<dbReference type="Proteomes" id="UP000317835">
    <property type="component" value="Plasmid pElP_4"/>
</dbReference>
<dbReference type="EC" id="2.7.1.168" evidence="8"/>
<keyword evidence="9" id="KW-1185">Reference proteome</keyword>
<evidence type="ECO:0000259" key="7">
    <source>
        <dbReference type="Pfam" id="PF08544"/>
    </source>
</evidence>
<dbReference type="InterPro" id="IPR014606">
    <property type="entry name" value="Heptose_7-P_kinase"/>
</dbReference>
<evidence type="ECO:0000259" key="6">
    <source>
        <dbReference type="Pfam" id="PF00288"/>
    </source>
</evidence>
<dbReference type="PANTHER" id="PTHR32463">
    <property type="entry name" value="L-FUCOSE KINASE"/>
    <property type="match status" value="1"/>
</dbReference>
<dbReference type="PROSITE" id="PS00627">
    <property type="entry name" value="GHMP_KINASES_ATP"/>
    <property type="match status" value="1"/>
</dbReference>
<evidence type="ECO:0000256" key="1">
    <source>
        <dbReference type="ARBA" id="ARBA00022679"/>
    </source>
</evidence>
<dbReference type="GO" id="GO:0042352">
    <property type="term" value="P:GDP-L-fucose salvage"/>
    <property type="evidence" value="ECO:0007669"/>
    <property type="project" value="TreeGrafter"/>
</dbReference>
<sequence>MIISQTPFRVSFAGGGTDLPAFYRREPGAVLSTTVNHHMYVTLHRRFEPTIRVSYSRTETARTVDEVQHELVREAMRLVEVDEPMEVTTIGDVPAGTGLGSSSSLTVGLLTALHAHAGRVAGRRQVAEEACRVEIDVLGKPIGRQDQYAAAFGGINYIRFNPDDTVDVEPVPCPNGVVDELERRTLLLYTGQTRDADGILREQSGGTIDRLPALRRMRDLADESRHALVAGDLDGFADQLHEGWALKRSLGFGITSDRVDQWYETARRHGARGGKLLGAGGGGFLMLVAPPWRHRSIREALGRPRELAFRVARHGSQNIFIGDVRDDRPASRFDAGASAA</sequence>
<dbReference type="InterPro" id="IPR036554">
    <property type="entry name" value="GHMP_kinase_C_sf"/>
</dbReference>
<dbReference type="InterPro" id="IPR001174">
    <property type="entry name" value="HddA/FKP"/>
</dbReference>
<keyword evidence="2" id="KW-0547">Nucleotide-binding</keyword>
<evidence type="ECO:0000256" key="5">
    <source>
        <dbReference type="ARBA" id="ARBA00038121"/>
    </source>
</evidence>
<evidence type="ECO:0000256" key="3">
    <source>
        <dbReference type="ARBA" id="ARBA00022777"/>
    </source>
</evidence>
<keyword evidence="8" id="KW-0614">Plasmid</keyword>
<keyword evidence="4" id="KW-0067">ATP-binding</keyword>
<name>A0A518HFJ0_9BACT</name>
<reference evidence="8 9" key="1">
    <citation type="submission" date="2019-02" db="EMBL/GenBank/DDBJ databases">
        <title>Deep-cultivation of Planctomycetes and their phenomic and genomic characterization uncovers novel biology.</title>
        <authorList>
            <person name="Wiegand S."/>
            <person name="Jogler M."/>
            <person name="Boedeker C."/>
            <person name="Pinto D."/>
            <person name="Vollmers J."/>
            <person name="Rivas-Marin E."/>
            <person name="Kohn T."/>
            <person name="Peeters S.H."/>
            <person name="Heuer A."/>
            <person name="Rast P."/>
            <person name="Oberbeckmann S."/>
            <person name="Bunk B."/>
            <person name="Jeske O."/>
            <person name="Meyerdierks A."/>
            <person name="Storesund J.E."/>
            <person name="Kallscheuer N."/>
            <person name="Luecker S."/>
            <person name="Lage O.M."/>
            <person name="Pohl T."/>
            <person name="Merkel B.J."/>
            <person name="Hornburger P."/>
            <person name="Mueller R.-W."/>
            <person name="Bruemmer F."/>
            <person name="Labrenz M."/>
            <person name="Spormann A.M."/>
            <person name="Op den Camp H."/>
            <person name="Overmann J."/>
            <person name="Amann R."/>
            <person name="Jetten M.S.M."/>
            <person name="Mascher T."/>
            <person name="Medema M.H."/>
            <person name="Devos D.P."/>
            <person name="Kaster A.-K."/>
            <person name="Ovreas L."/>
            <person name="Rohde M."/>
            <person name="Galperin M.Y."/>
            <person name="Jogler C."/>
        </authorList>
    </citation>
    <scope>NUCLEOTIDE SEQUENCE [LARGE SCALE GENOMIC DNA]</scope>
    <source>
        <strain evidence="8 9">ElP</strain>
        <plasmid evidence="9">pelp_4</plasmid>
    </source>
</reference>
<comment type="similarity">
    <text evidence="5">Belongs to the GHMP kinase family.</text>
</comment>
<dbReference type="InterPro" id="IPR013750">
    <property type="entry name" value="GHMP_kinase_C_dom"/>
</dbReference>
<dbReference type="RefSeq" id="WP_145279831.1">
    <property type="nucleotide sequence ID" value="NZ_CP036430.1"/>
</dbReference>
<dbReference type="KEGG" id="tpla:ElP_75810"/>
<protein>
    <submittedName>
        <fullName evidence="8">D-glycero-alpha-D-manno-heptose 7-phosphate kinase</fullName>
        <ecNumber evidence="8">2.7.1.168</ecNumber>
    </submittedName>
</protein>
<dbReference type="Pfam" id="PF08544">
    <property type="entry name" value="GHMP_kinases_C"/>
    <property type="match status" value="1"/>
</dbReference>
<dbReference type="AlphaFoldDB" id="A0A518HFJ0"/>
<feature type="domain" description="GHMP kinase C-terminal" evidence="7">
    <location>
        <begin position="225"/>
        <end position="291"/>
    </location>
</feature>
<dbReference type="Gene3D" id="3.30.230.120">
    <property type="match status" value="1"/>
</dbReference>
<dbReference type="GO" id="GO:0050201">
    <property type="term" value="F:fucokinase activity"/>
    <property type="evidence" value="ECO:0007669"/>
    <property type="project" value="TreeGrafter"/>
</dbReference>
<dbReference type="InterPro" id="IPR006203">
    <property type="entry name" value="GHMP_knse_ATP-bd_CS"/>
</dbReference>
<evidence type="ECO:0000256" key="4">
    <source>
        <dbReference type="ARBA" id="ARBA00022840"/>
    </source>
</evidence>
<dbReference type="EMBL" id="CP036430">
    <property type="protein sequence ID" value="QDV39610.1"/>
    <property type="molecule type" value="Genomic_DNA"/>
</dbReference>
<dbReference type="PANTHER" id="PTHR32463:SF0">
    <property type="entry name" value="L-FUCOSE KINASE"/>
    <property type="match status" value="1"/>
</dbReference>
<evidence type="ECO:0000256" key="2">
    <source>
        <dbReference type="ARBA" id="ARBA00022741"/>
    </source>
</evidence>
<geneLocation type="plasmid" evidence="9">
    <name>pelp_4</name>
</geneLocation>
<organism evidence="8 9">
    <name type="scientific">Tautonia plasticadhaerens</name>
    <dbReference type="NCBI Taxonomy" id="2527974"/>
    <lineage>
        <taxon>Bacteria</taxon>
        <taxon>Pseudomonadati</taxon>
        <taxon>Planctomycetota</taxon>
        <taxon>Planctomycetia</taxon>
        <taxon>Isosphaerales</taxon>
        <taxon>Isosphaeraceae</taxon>
        <taxon>Tautonia</taxon>
    </lineage>
</organism>
<dbReference type="SUPFAM" id="SSF55060">
    <property type="entry name" value="GHMP Kinase, C-terminal domain"/>
    <property type="match status" value="1"/>
</dbReference>
<evidence type="ECO:0000313" key="9">
    <source>
        <dbReference type="Proteomes" id="UP000317835"/>
    </source>
</evidence>
<feature type="domain" description="GHMP kinase N-terminal" evidence="6">
    <location>
        <begin position="72"/>
        <end position="154"/>
    </location>
</feature>
<evidence type="ECO:0000313" key="8">
    <source>
        <dbReference type="EMBL" id="QDV39610.1"/>
    </source>
</evidence>
<keyword evidence="1 8" id="KW-0808">Transferase</keyword>
<dbReference type="InterPro" id="IPR052203">
    <property type="entry name" value="GHMP_Kinase-Related"/>
</dbReference>
<dbReference type="Pfam" id="PF00288">
    <property type="entry name" value="GHMP_kinases_N"/>
    <property type="match status" value="1"/>
</dbReference>
<dbReference type="SUPFAM" id="SSF54211">
    <property type="entry name" value="Ribosomal protein S5 domain 2-like"/>
    <property type="match status" value="1"/>
</dbReference>
<proteinExistence type="inferred from homology"/>
<dbReference type="InterPro" id="IPR006204">
    <property type="entry name" value="GHMP_kinase_N_dom"/>
</dbReference>
<keyword evidence="3 8" id="KW-0418">Kinase</keyword>
<dbReference type="OrthoDB" id="9812992at2"/>
<accession>A0A518HFJ0</accession>
<gene>
    <name evidence="8" type="primary">hddA</name>
    <name evidence="8" type="ORF">ElP_75810</name>
</gene>
<dbReference type="PIRSF" id="PIRSF036406">
    <property type="entry name" value="Hept_kin"/>
    <property type="match status" value="1"/>
</dbReference>
<dbReference type="PRINTS" id="PR00960">
    <property type="entry name" value="LMBPPROTEIN"/>
</dbReference>
<dbReference type="InterPro" id="IPR020568">
    <property type="entry name" value="Ribosomal_Su5_D2-typ_SF"/>
</dbReference>
<dbReference type="GO" id="GO:0005524">
    <property type="term" value="F:ATP binding"/>
    <property type="evidence" value="ECO:0007669"/>
    <property type="project" value="UniProtKB-KW"/>
</dbReference>